<dbReference type="OrthoDB" id="5175804at2"/>
<protein>
    <recommendedName>
        <fullName evidence="3">Prenyltransferase/squalene oxidase-like repeat protein</fullName>
    </recommendedName>
</protein>
<accession>A0A4R7HWB1</accession>
<gene>
    <name evidence="1" type="ORF">BDK89_0937</name>
</gene>
<evidence type="ECO:0000313" key="2">
    <source>
        <dbReference type="Proteomes" id="UP000294558"/>
    </source>
</evidence>
<keyword evidence="2" id="KW-1185">Reference proteome</keyword>
<organism evidence="1 2">
    <name type="scientific">Ilumatobacter fluminis</name>
    <dbReference type="NCBI Taxonomy" id="467091"/>
    <lineage>
        <taxon>Bacteria</taxon>
        <taxon>Bacillati</taxon>
        <taxon>Actinomycetota</taxon>
        <taxon>Acidimicrobiia</taxon>
        <taxon>Acidimicrobiales</taxon>
        <taxon>Ilumatobacteraceae</taxon>
        <taxon>Ilumatobacter</taxon>
    </lineage>
</organism>
<comment type="caution">
    <text evidence="1">The sequence shown here is derived from an EMBL/GenBank/DDBJ whole genome shotgun (WGS) entry which is preliminary data.</text>
</comment>
<reference evidence="1 2" key="1">
    <citation type="submission" date="2019-03" db="EMBL/GenBank/DDBJ databases">
        <title>Sequencing the genomes of 1000 actinobacteria strains.</title>
        <authorList>
            <person name="Klenk H.-P."/>
        </authorList>
    </citation>
    <scope>NUCLEOTIDE SEQUENCE [LARGE SCALE GENOMIC DNA]</scope>
    <source>
        <strain evidence="1 2">DSM 18936</strain>
    </source>
</reference>
<name>A0A4R7HWB1_9ACTN</name>
<evidence type="ECO:0000313" key="1">
    <source>
        <dbReference type="EMBL" id="TDT15367.1"/>
    </source>
</evidence>
<dbReference type="Gene3D" id="1.50.10.10">
    <property type="match status" value="1"/>
</dbReference>
<dbReference type="InterPro" id="IPR012341">
    <property type="entry name" value="6hp_glycosidase-like_sf"/>
</dbReference>
<evidence type="ECO:0008006" key="3">
    <source>
        <dbReference type="Google" id="ProtNLM"/>
    </source>
</evidence>
<dbReference type="GO" id="GO:0005975">
    <property type="term" value="P:carbohydrate metabolic process"/>
    <property type="evidence" value="ECO:0007669"/>
    <property type="project" value="InterPro"/>
</dbReference>
<dbReference type="EMBL" id="SOAU01000001">
    <property type="protein sequence ID" value="TDT15367.1"/>
    <property type="molecule type" value="Genomic_DNA"/>
</dbReference>
<sequence>MSRIPDLPGVISSDEIVASAEHLAGLQTDSGMIPWWPGGHCDAWNHVESAMALDVAGLHREAERAYEWLADIQRPDGSWHNYYLPDGDRDMAVEDDKVDTNVVAYIATGVWHHWKCTSDRSFVDNLWPTVERALDHVLSLRKDDGLVLWAVEADGTRRWDYALLTGSSSIQHALRCGAAVGLATGSPRPDWVDAADRMCSLIANEPLAFQPKTRWAMDWYYPVLTGAIEGEAAKIRLADGWPTFSMEGLGIRCVSDEPWITASETAEASLAYASIGEFATATDLLRWTRSHRCPDGSYLTGLVYPDKVVFPEGETSSYTAAAVVLAADAIAGASPGSDLFVRSSLRPS</sequence>
<dbReference type="InterPro" id="IPR008928">
    <property type="entry name" value="6-hairpin_glycosidase_sf"/>
</dbReference>
<dbReference type="Proteomes" id="UP000294558">
    <property type="component" value="Unassembled WGS sequence"/>
</dbReference>
<dbReference type="RefSeq" id="WP_133867824.1">
    <property type="nucleotide sequence ID" value="NZ_SOAU01000001.1"/>
</dbReference>
<dbReference type="AlphaFoldDB" id="A0A4R7HWB1"/>
<proteinExistence type="predicted"/>
<dbReference type="SUPFAM" id="SSF48208">
    <property type="entry name" value="Six-hairpin glycosidases"/>
    <property type="match status" value="1"/>
</dbReference>